<protein>
    <submittedName>
        <fullName evidence="2">VOC family protein</fullName>
    </submittedName>
</protein>
<dbReference type="InterPro" id="IPR029068">
    <property type="entry name" value="Glyas_Bleomycin-R_OHBP_Dase"/>
</dbReference>
<dbReference type="KEGG" id="ssyi:EKG83_45790"/>
<dbReference type="Proteomes" id="UP000325787">
    <property type="component" value="Chromosome"/>
</dbReference>
<dbReference type="EMBL" id="CP034550">
    <property type="protein sequence ID" value="QFZ23793.1"/>
    <property type="molecule type" value="Genomic_DNA"/>
</dbReference>
<dbReference type="Pfam" id="PF18029">
    <property type="entry name" value="Glyoxalase_6"/>
    <property type="match status" value="1"/>
</dbReference>
<dbReference type="PANTHER" id="PTHR35908">
    <property type="entry name" value="HYPOTHETICAL FUSION PROTEIN"/>
    <property type="match status" value="1"/>
</dbReference>
<dbReference type="Gene3D" id="3.10.180.10">
    <property type="entry name" value="2,3-Dihydroxybiphenyl 1,2-Dioxygenase, domain 1"/>
    <property type="match status" value="1"/>
</dbReference>
<reference evidence="3" key="1">
    <citation type="journal article" date="2021" name="Curr. Microbiol.">
        <title>Complete genome of nocamycin-producing strain Saccharothrix syringae NRRL B-16468 reveals the biosynthetic potential for secondary metabolites.</title>
        <authorList>
            <person name="Mo X."/>
            <person name="Yang S."/>
        </authorList>
    </citation>
    <scope>NUCLEOTIDE SEQUENCE [LARGE SCALE GENOMIC DNA]</scope>
    <source>
        <strain evidence="3">ATCC 51364 / DSM 43886 / JCM 6844 / KCTC 9398 / NBRC 14523 / NRRL B-16468 / INA 2240</strain>
    </source>
</reference>
<sequence length="126" mass="13888">MTSLLHNITFDCRDAYELGRFWSQVLGRPLADDDNPGDPEAYIGLPGGHGLLFIQVPEGKTVKNRVHLDLRAETTRDEEVERLLGVGATLVDDQRRADGSGWVVLADPEGNEFCIERSAAERAAQV</sequence>
<evidence type="ECO:0000259" key="1">
    <source>
        <dbReference type="PROSITE" id="PS51819"/>
    </source>
</evidence>
<evidence type="ECO:0000313" key="2">
    <source>
        <dbReference type="EMBL" id="QFZ23793.1"/>
    </source>
</evidence>
<dbReference type="OrthoDB" id="5524593at2"/>
<gene>
    <name evidence="2" type="ORF">EKG83_45790</name>
</gene>
<name>A0A5Q0HDA4_SACSY</name>
<accession>A0A5Q0HDA4</accession>
<keyword evidence="3" id="KW-1185">Reference proteome</keyword>
<dbReference type="SUPFAM" id="SSF54593">
    <property type="entry name" value="Glyoxalase/Bleomycin resistance protein/Dihydroxybiphenyl dioxygenase"/>
    <property type="match status" value="1"/>
</dbReference>
<evidence type="ECO:0000313" key="3">
    <source>
        <dbReference type="Proteomes" id="UP000325787"/>
    </source>
</evidence>
<dbReference type="RefSeq" id="WP_033428305.1">
    <property type="nucleotide sequence ID" value="NZ_CP034550.1"/>
</dbReference>
<feature type="domain" description="VOC" evidence="1">
    <location>
        <begin position="4"/>
        <end position="118"/>
    </location>
</feature>
<proteinExistence type="predicted"/>
<dbReference type="InterPro" id="IPR037523">
    <property type="entry name" value="VOC_core"/>
</dbReference>
<dbReference type="PANTHER" id="PTHR35908:SF1">
    <property type="entry name" value="CONSERVED PROTEIN"/>
    <property type="match status" value="1"/>
</dbReference>
<dbReference type="InterPro" id="IPR041581">
    <property type="entry name" value="Glyoxalase_6"/>
</dbReference>
<dbReference type="CDD" id="cd06587">
    <property type="entry name" value="VOC"/>
    <property type="match status" value="1"/>
</dbReference>
<dbReference type="AlphaFoldDB" id="A0A5Q0HDA4"/>
<organism evidence="2 3">
    <name type="scientific">Saccharothrix syringae</name>
    <name type="common">Nocardiopsis syringae</name>
    <dbReference type="NCBI Taxonomy" id="103733"/>
    <lineage>
        <taxon>Bacteria</taxon>
        <taxon>Bacillati</taxon>
        <taxon>Actinomycetota</taxon>
        <taxon>Actinomycetes</taxon>
        <taxon>Pseudonocardiales</taxon>
        <taxon>Pseudonocardiaceae</taxon>
        <taxon>Saccharothrix</taxon>
    </lineage>
</organism>
<dbReference type="PROSITE" id="PS51819">
    <property type="entry name" value="VOC"/>
    <property type="match status" value="1"/>
</dbReference>